<dbReference type="Proteomes" id="UP001165960">
    <property type="component" value="Unassembled WGS sequence"/>
</dbReference>
<keyword evidence="2" id="KW-1185">Reference proteome</keyword>
<comment type="caution">
    <text evidence="1">The sequence shown here is derived from an EMBL/GenBank/DDBJ whole genome shotgun (WGS) entry which is preliminary data.</text>
</comment>
<gene>
    <name evidence="1" type="ORF">DSO57_1004251</name>
</gene>
<organism evidence="1 2">
    <name type="scientific">Entomophthora muscae</name>
    <dbReference type="NCBI Taxonomy" id="34485"/>
    <lineage>
        <taxon>Eukaryota</taxon>
        <taxon>Fungi</taxon>
        <taxon>Fungi incertae sedis</taxon>
        <taxon>Zoopagomycota</taxon>
        <taxon>Entomophthoromycotina</taxon>
        <taxon>Entomophthoromycetes</taxon>
        <taxon>Entomophthorales</taxon>
        <taxon>Entomophthoraceae</taxon>
        <taxon>Entomophthora</taxon>
    </lineage>
</organism>
<reference evidence="1" key="1">
    <citation type="submission" date="2022-04" db="EMBL/GenBank/DDBJ databases">
        <title>Genome of the entomopathogenic fungus Entomophthora muscae.</title>
        <authorList>
            <person name="Elya C."/>
            <person name="Lovett B.R."/>
            <person name="Lee E."/>
            <person name="Macias A.M."/>
            <person name="Hajek A.E."/>
            <person name="De Bivort B.L."/>
            <person name="Kasson M.T."/>
            <person name="De Fine Licht H.H."/>
            <person name="Stajich J.E."/>
        </authorList>
    </citation>
    <scope>NUCLEOTIDE SEQUENCE</scope>
    <source>
        <strain evidence="1">Berkeley</strain>
    </source>
</reference>
<proteinExistence type="predicted"/>
<dbReference type="EMBL" id="QTSX02005690">
    <property type="protein sequence ID" value="KAJ9059271.1"/>
    <property type="molecule type" value="Genomic_DNA"/>
</dbReference>
<sequence length="536" mass="61173">MKSVIIKDRLSVQVKPTMRCDLCFSRHKPCDKKVPACSRCTKSGIRCTRNRRANLKSTISISDNVYGQLVPDFSTWEDVIQKHSLPLPSRYILRCFVLKLFPMPPSKTIYTKIMGSCSTIKGYLLRNPIPVEQSVIDRLQRFRIIATATRAFFHYFNPFFPLFSENGFHNSPRSPLLRAIVACIGLERMETIERSPLHTTLLIHITTLILESRVVWASPSLDTLQCRLLLMIGLKSEKVQKYRLMLAYSIPSVLSILGLHKDLPGPHRLERRLAFQCSCLASHTLNSSNGRFLSPAIWLPLTTADKKLYPRMLPYLADHIHFITNQTLFYMHLVTIAVLKEHIISEISRSPSSILANFIHLSKRRLISCLQWGWSGLHSRTFKHLNPHERTLLLQCKLFIVISFHYSISTICHYASYIPFQQLQSPISHKPITCTLSPSSGHGISSSLAIIRLVSFLNFGPFNVEYIQLLVAAVGFITIHYKAAILAAPEIKPILDRNLAIVRYLLKGVLQTEFWRSSSHIFLALMDLRYSNLKAP</sequence>
<name>A0ACC2SAX0_9FUNG</name>
<accession>A0ACC2SAX0</accession>
<protein>
    <submittedName>
        <fullName evidence="1">Uncharacterized protein</fullName>
    </submittedName>
</protein>
<evidence type="ECO:0000313" key="1">
    <source>
        <dbReference type="EMBL" id="KAJ9059271.1"/>
    </source>
</evidence>
<evidence type="ECO:0000313" key="2">
    <source>
        <dbReference type="Proteomes" id="UP001165960"/>
    </source>
</evidence>